<keyword evidence="1" id="KW-0813">Transport</keyword>
<evidence type="ECO:0000256" key="4">
    <source>
        <dbReference type="ARBA" id="ARBA00022982"/>
    </source>
</evidence>
<dbReference type="Pfam" id="PF00127">
    <property type="entry name" value="Copper-bind"/>
    <property type="match status" value="1"/>
</dbReference>
<sequence length="246" mass="25006">MERGSFGRVVVGSVVTTLALTGCQLKNGGEDLVNGKQQFVTNCAACHTLARAGASGVTGPNLDEAFRQSRADGMKDSTFAGIVEGQIAHPNRNAQVDPATGKELPLMKPGIVTGEDARDVAAYVASAVAEPGEDTGPLAAVGASKAEGTATEQGGTLDIPVAASGLAYKFADATATAGQVTVKSENPQPTQHDIAIEGNGVNEKGEVVTSGGVSQFSADLKPGTYTFFCSVPGHREGGMEGKLTVK</sequence>
<keyword evidence="6" id="KW-0186">Copper</keyword>
<keyword evidence="4" id="KW-0249">Electron transport</keyword>
<dbReference type="GO" id="GO:0005507">
    <property type="term" value="F:copper ion binding"/>
    <property type="evidence" value="ECO:0007669"/>
    <property type="project" value="InterPro"/>
</dbReference>
<keyword evidence="5 7" id="KW-0408">Iron</keyword>
<dbReference type="AlphaFoldDB" id="A0A9X3S4D4"/>
<dbReference type="InterPro" id="IPR000923">
    <property type="entry name" value="BlueCu_1"/>
</dbReference>
<dbReference type="PROSITE" id="PS51007">
    <property type="entry name" value="CYTC"/>
    <property type="match status" value="1"/>
</dbReference>
<dbReference type="Pfam" id="PF00034">
    <property type="entry name" value="Cytochrom_C"/>
    <property type="match status" value="1"/>
</dbReference>
<proteinExistence type="predicted"/>
<reference evidence="9" key="1">
    <citation type="submission" date="2022-10" db="EMBL/GenBank/DDBJ databases">
        <title>The WGS of Solirubrobacter ginsenosidimutans DSM 21036.</title>
        <authorList>
            <person name="Jiang Z."/>
        </authorList>
    </citation>
    <scope>NUCLEOTIDE SEQUENCE</scope>
    <source>
        <strain evidence="9">DSM 21036</strain>
    </source>
</reference>
<dbReference type="InterPro" id="IPR028871">
    <property type="entry name" value="BlueCu_1_BS"/>
</dbReference>
<keyword evidence="3 7" id="KW-0479">Metal-binding</keyword>
<dbReference type="Gene3D" id="1.10.760.10">
    <property type="entry name" value="Cytochrome c-like domain"/>
    <property type="match status" value="1"/>
</dbReference>
<dbReference type="InterPro" id="IPR009056">
    <property type="entry name" value="Cyt_c-like_dom"/>
</dbReference>
<dbReference type="PROSITE" id="PS00079">
    <property type="entry name" value="MULTICOPPER_OXIDASE1"/>
    <property type="match status" value="1"/>
</dbReference>
<feature type="domain" description="Cytochrome c" evidence="8">
    <location>
        <begin position="30"/>
        <end position="128"/>
    </location>
</feature>
<dbReference type="PROSITE" id="PS51257">
    <property type="entry name" value="PROKAR_LIPOPROTEIN"/>
    <property type="match status" value="1"/>
</dbReference>
<dbReference type="GO" id="GO:0020037">
    <property type="term" value="F:heme binding"/>
    <property type="evidence" value="ECO:0007669"/>
    <property type="project" value="InterPro"/>
</dbReference>
<dbReference type="EMBL" id="JAPDOD010000005">
    <property type="protein sequence ID" value="MDA0160513.1"/>
    <property type="molecule type" value="Genomic_DNA"/>
</dbReference>
<evidence type="ECO:0000313" key="9">
    <source>
        <dbReference type="EMBL" id="MDA0160513.1"/>
    </source>
</evidence>
<evidence type="ECO:0000256" key="5">
    <source>
        <dbReference type="ARBA" id="ARBA00023004"/>
    </source>
</evidence>
<dbReference type="InterPro" id="IPR036909">
    <property type="entry name" value="Cyt_c-like_dom_sf"/>
</dbReference>
<dbReference type="GO" id="GO:0009055">
    <property type="term" value="F:electron transfer activity"/>
    <property type="evidence" value="ECO:0007669"/>
    <property type="project" value="InterPro"/>
</dbReference>
<evidence type="ECO:0000256" key="3">
    <source>
        <dbReference type="ARBA" id="ARBA00022723"/>
    </source>
</evidence>
<evidence type="ECO:0000256" key="1">
    <source>
        <dbReference type="ARBA" id="ARBA00022448"/>
    </source>
</evidence>
<gene>
    <name evidence="9" type="ORF">OM076_09580</name>
</gene>
<dbReference type="InterPro" id="IPR008972">
    <property type="entry name" value="Cupredoxin"/>
</dbReference>
<accession>A0A9X3S4D4</accession>
<dbReference type="RefSeq" id="WP_270039401.1">
    <property type="nucleotide sequence ID" value="NZ_JAPDOD010000005.1"/>
</dbReference>
<dbReference type="SUPFAM" id="SSF49503">
    <property type="entry name" value="Cupredoxins"/>
    <property type="match status" value="1"/>
</dbReference>
<dbReference type="SUPFAM" id="SSF46626">
    <property type="entry name" value="Cytochrome c"/>
    <property type="match status" value="1"/>
</dbReference>
<dbReference type="PROSITE" id="PS00196">
    <property type="entry name" value="COPPER_BLUE"/>
    <property type="match status" value="1"/>
</dbReference>
<dbReference type="Gene3D" id="2.60.40.420">
    <property type="entry name" value="Cupredoxins - blue copper proteins"/>
    <property type="match status" value="1"/>
</dbReference>
<dbReference type="InterPro" id="IPR033138">
    <property type="entry name" value="Cu_oxidase_CS"/>
</dbReference>
<evidence type="ECO:0000256" key="6">
    <source>
        <dbReference type="ARBA" id="ARBA00023008"/>
    </source>
</evidence>
<evidence type="ECO:0000259" key="8">
    <source>
        <dbReference type="PROSITE" id="PS51007"/>
    </source>
</evidence>
<evidence type="ECO:0000313" key="10">
    <source>
        <dbReference type="Proteomes" id="UP001149140"/>
    </source>
</evidence>
<evidence type="ECO:0000256" key="2">
    <source>
        <dbReference type="ARBA" id="ARBA00022617"/>
    </source>
</evidence>
<comment type="caution">
    <text evidence="9">The sequence shown here is derived from an EMBL/GenBank/DDBJ whole genome shotgun (WGS) entry which is preliminary data.</text>
</comment>
<dbReference type="Proteomes" id="UP001149140">
    <property type="component" value="Unassembled WGS sequence"/>
</dbReference>
<organism evidence="9 10">
    <name type="scientific">Solirubrobacter ginsenosidimutans</name>
    <dbReference type="NCBI Taxonomy" id="490573"/>
    <lineage>
        <taxon>Bacteria</taxon>
        <taxon>Bacillati</taxon>
        <taxon>Actinomycetota</taxon>
        <taxon>Thermoleophilia</taxon>
        <taxon>Solirubrobacterales</taxon>
        <taxon>Solirubrobacteraceae</taxon>
        <taxon>Solirubrobacter</taxon>
    </lineage>
</organism>
<evidence type="ECO:0000256" key="7">
    <source>
        <dbReference type="PROSITE-ProRule" id="PRU00433"/>
    </source>
</evidence>
<protein>
    <submittedName>
        <fullName evidence="9">C-type cytochrome</fullName>
    </submittedName>
</protein>
<keyword evidence="10" id="KW-1185">Reference proteome</keyword>
<keyword evidence="2 7" id="KW-0349">Heme</keyword>
<name>A0A9X3S4D4_9ACTN</name>